<feature type="domain" description="Four-carbon acid sugar kinase nucleotide binding" evidence="8">
    <location>
        <begin position="250"/>
        <end position="409"/>
    </location>
</feature>
<name>A0A2T0PW97_9ACTN</name>
<keyword evidence="6" id="KW-0119">Carbohydrate metabolism</keyword>
<dbReference type="RefSeq" id="WP_106252031.1">
    <property type="nucleotide sequence ID" value="NZ_PVZC01000009.1"/>
</dbReference>
<evidence type="ECO:0000256" key="2">
    <source>
        <dbReference type="ARBA" id="ARBA00022679"/>
    </source>
</evidence>
<dbReference type="Gene3D" id="3.40.50.10840">
    <property type="entry name" value="Putative sugar-binding, N-terminal domain"/>
    <property type="match status" value="1"/>
</dbReference>
<reference evidence="9 10" key="1">
    <citation type="submission" date="2018-03" db="EMBL/GenBank/DDBJ databases">
        <title>Genomic Encyclopedia of Archaeal and Bacterial Type Strains, Phase II (KMG-II): from individual species to whole genera.</title>
        <authorList>
            <person name="Goeker M."/>
        </authorList>
    </citation>
    <scope>NUCLEOTIDE SEQUENCE [LARGE SCALE GENOMIC DNA]</scope>
    <source>
        <strain evidence="9 10">DSM 45601</strain>
    </source>
</reference>
<feature type="domain" description="Four-carbon acid sugar kinase N-terminal" evidence="7">
    <location>
        <begin position="5"/>
        <end position="232"/>
    </location>
</feature>
<comment type="caution">
    <text evidence="9">The sequence shown here is derived from an EMBL/GenBank/DDBJ whole genome shotgun (WGS) entry which is preliminary data.</text>
</comment>
<dbReference type="InterPro" id="IPR037051">
    <property type="entry name" value="4-carb_acid_sugar_kinase_N_sf"/>
</dbReference>
<evidence type="ECO:0000313" key="10">
    <source>
        <dbReference type="Proteomes" id="UP000237846"/>
    </source>
</evidence>
<evidence type="ECO:0000256" key="5">
    <source>
        <dbReference type="ARBA" id="ARBA00022840"/>
    </source>
</evidence>
<dbReference type="InterPro" id="IPR010737">
    <property type="entry name" value="4-carb_acid_sugar_kinase_N"/>
</dbReference>
<dbReference type="SUPFAM" id="SSF142764">
    <property type="entry name" value="YgbK-like"/>
    <property type="match status" value="1"/>
</dbReference>
<dbReference type="Gene3D" id="3.40.980.20">
    <property type="entry name" value="Four-carbon acid sugar kinase, nucleotide binding domain"/>
    <property type="match status" value="1"/>
</dbReference>
<keyword evidence="4" id="KW-0418">Kinase</keyword>
<keyword evidence="5" id="KW-0067">ATP-binding</keyword>
<keyword evidence="3" id="KW-0547">Nucleotide-binding</keyword>
<keyword evidence="10" id="KW-1185">Reference proteome</keyword>
<dbReference type="InterPro" id="IPR042213">
    <property type="entry name" value="NBD_C_sf"/>
</dbReference>
<dbReference type="EMBL" id="PVZC01000009">
    <property type="protein sequence ID" value="PRX95700.1"/>
    <property type="molecule type" value="Genomic_DNA"/>
</dbReference>
<dbReference type="Pfam" id="PF17042">
    <property type="entry name" value="NBD_C"/>
    <property type="match status" value="1"/>
</dbReference>
<gene>
    <name evidence="9" type="ORF">CLV72_109311</name>
</gene>
<evidence type="ECO:0000256" key="3">
    <source>
        <dbReference type="ARBA" id="ARBA00022741"/>
    </source>
</evidence>
<dbReference type="Proteomes" id="UP000237846">
    <property type="component" value="Unassembled WGS sequence"/>
</dbReference>
<dbReference type="InterPro" id="IPR031475">
    <property type="entry name" value="NBD_C"/>
</dbReference>
<dbReference type="Pfam" id="PF07005">
    <property type="entry name" value="SBD_N"/>
    <property type="match status" value="1"/>
</dbReference>
<keyword evidence="2" id="KW-0808">Transferase</keyword>
<dbReference type="AlphaFoldDB" id="A0A2T0PW97"/>
<comment type="similarity">
    <text evidence="1">Belongs to the four-carbon acid sugar kinase family.</text>
</comment>
<dbReference type="GO" id="GO:0016301">
    <property type="term" value="F:kinase activity"/>
    <property type="evidence" value="ECO:0007669"/>
    <property type="project" value="UniProtKB-KW"/>
</dbReference>
<dbReference type="OrthoDB" id="153193at2"/>
<sequence length="434" mass="44313">MAEVLVLADDLTGANATGARFARAGLRAVTVAPERAAEVAPDYDVVVVNTDSRHLPSERAAGLVAGALRAVGPVRLAVKRTDTTLRGNVGAEIEAAYRALAGAAPAGTRVRALLAPAFPASGRVTVDGVQLLDGVPLERTELALDPLSPLRTSVVADIVAEQTPLPLRHLPIRCVSQGRAAIAAALAAGDEPLVLCDALTDEHLAELAGAAADNHRADGTVWLAVDPGPFGALLAAELGISGAHPPGPLLAVSGSATDLVRRQFEVLAEREEDLRFLDADVRRLAEPGYAAERARELAALLAGAGTVAVRTAARGADVVELPPERRREVPRRLARVVADALAAPGARPPSGLFVVGGEMTAALLDAVGARAFEVRGEVLPLAVSGALVGGGLDGTPAVTKGGLVGGADAAAECVSALRRAARERARGLRADLAE</sequence>
<accession>A0A2T0PW97</accession>
<dbReference type="GO" id="GO:0005524">
    <property type="term" value="F:ATP binding"/>
    <property type="evidence" value="ECO:0007669"/>
    <property type="project" value="UniProtKB-KW"/>
</dbReference>
<proteinExistence type="inferred from homology"/>
<evidence type="ECO:0000313" key="9">
    <source>
        <dbReference type="EMBL" id="PRX95700.1"/>
    </source>
</evidence>
<evidence type="ECO:0000259" key="8">
    <source>
        <dbReference type="Pfam" id="PF17042"/>
    </source>
</evidence>
<evidence type="ECO:0000256" key="1">
    <source>
        <dbReference type="ARBA" id="ARBA00005715"/>
    </source>
</evidence>
<organism evidence="9 10">
    <name type="scientific">Allonocardiopsis opalescens</name>
    <dbReference type="NCBI Taxonomy" id="1144618"/>
    <lineage>
        <taxon>Bacteria</taxon>
        <taxon>Bacillati</taxon>
        <taxon>Actinomycetota</taxon>
        <taxon>Actinomycetes</taxon>
        <taxon>Streptosporangiales</taxon>
        <taxon>Allonocardiopsis</taxon>
    </lineage>
</organism>
<evidence type="ECO:0000256" key="4">
    <source>
        <dbReference type="ARBA" id="ARBA00022777"/>
    </source>
</evidence>
<evidence type="ECO:0000259" key="7">
    <source>
        <dbReference type="Pfam" id="PF07005"/>
    </source>
</evidence>
<protein>
    <submittedName>
        <fullName evidence="9">Uncharacterized protein YgbK (DUF1537 family)</fullName>
    </submittedName>
</protein>
<evidence type="ECO:0000256" key="6">
    <source>
        <dbReference type="ARBA" id="ARBA00023277"/>
    </source>
</evidence>